<evidence type="ECO:0008006" key="2">
    <source>
        <dbReference type="Google" id="ProtNLM"/>
    </source>
</evidence>
<dbReference type="EMBL" id="OC317620">
    <property type="protein sequence ID" value="CAD7398025.1"/>
    <property type="molecule type" value="Genomic_DNA"/>
</dbReference>
<sequence length="303" mass="34704">MRTGRRGLPTKIYQPAANRADQKLALNNDPLYDKDTGHSISASYQETMERNDRALEQVQSNLAPRLCHRQRYNKSGKTLFLYAPEIFWSSRTGERKWMLCVLVRALRSVLFLSITVMSEGFKARDIGLRAQKKILGRMANKNIAKVFIDDTTASLLDNVYKLAKAYTGNKKEAEKIVKNIIKVVIKLGVLYRNGQFSADELRQAERFKTRFHSASMAVISFYEVDFSYDRHYLLSALNESRAAIRQLVQRHLTDKSLGRIDHVFGFFGNPAFLDAVFKKDSEYRDILGRIVADMNRAMDEGGM</sequence>
<dbReference type="PANTHER" id="PTHR12757">
    <property type="entry name" value="TUMOR NECROSIS FACTOR INDUCED PROTEIN"/>
    <property type="match status" value="1"/>
</dbReference>
<dbReference type="InterPro" id="IPR008477">
    <property type="entry name" value="TNFAIP8-like"/>
</dbReference>
<dbReference type="InterPro" id="IPR038355">
    <property type="entry name" value="TNFAIP8_sf"/>
</dbReference>
<accession>A0A7R9GV95</accession>
<dbReference type="GO" id="GO:0042981">
    <property type="term" value="P:regulation of apoptotic process"/>
    <property type="evidence" value="ECO:0007669"/>
    <property type="project" value="InterPro"/>
</dbReference>
<dbReference type="Pfam" id="PF05527">
    <property type="entry name" value="TNFAIP8"/>
    <property type="match status" value="1"/>
</dbReference>
<protein>
    <recommendedName>
        <fullName evidence="2">Tumor necrosis factor alpha-induced protein 8-like protein</fullName>
    </recommendedName>
</protein>
<gene>
    <name evidence="1" type="ORF">TCEB3V08_LOCUS4324</name>
</gene>
<dbReference type="Gene3D" id="1.20.1440.160">
    <property type="entry name" value="Tumor necrosis factor alpha-induced protein 8-like"/>
    <property type="match status" value="1"/>
</dbReference>
<dbReference type="PANTHER" id="PTHR12757:SF1">
    <property type="entry name" value="PROTEIN SALIVARY GLANDS MARRED"/>
    <property type="match status" value="1"/>
</dbReference>
<dbReference type="GO" id="GO:0005737">
    <property type="term" value="C:cytoplasm"/>
    <property type="evidence" value="ECO:0007669"/>
    <property type="project" value="TreeGrafter"/>
</dbReference>
<organism evidence="1">
    <name type="scientific">Timema cristinae</name>
    <name type="common">Walking stick</name>
    <dbReference type="NCBI Taxonomy" id="61476"/>
    <lineage>
        <taxon>Eukaryota</taxon>
        <taxon>Metazoa</taxon>
        <taxon>Ecdysozoa</taxon>
        <taxon>Arthropoda</taxon>
        <taxon>Hexapoda</taxon>
        <taxon>Insecta</taxon>
        <taxon>Pterygota</taxon>
        <taxon>Neoptera</taxon>
        <taxon>Polyneoptera</taxon>
        <taxon>Phasmatodea</taxon>
        <taxon>Timematodea</taxon>
        <taxon>Timematoidea</taxon>
        <taxon>Timematidae</taxon>
        <taxon>Timema</taxon>
    </lineage>
</organism>
<reference evidence="1" key="1">
    <citation type="submission" date="2020-11" db="EMBL/GenBank/DDBJ databases">
        <authorList>
            <person name="Tran Van P."/>
        </authorList>
    </citation>
    <scope>NUCLEOTIDE SEQUENCE</scope>
</reference>
<evidence type="ECO:0000313" key="1">
    <source>
        <dbReference type="EMBL" id="CAD7398025.1"/>
    </source>
</evidence>
<dbReference type="AlphaFoldDB" id="A0A7R9GV95"/>
<proteinExistence type="predicted"/>
<dbReference type="FunFam" id="1.20.1440.160:FF:000001">
    <property type="entry name" value="Tumor necrosis factor alpha-induced protein 8-like 1"/>
    <property type="match status" value="1"/>
</dbReference>
<name>A0A7R9GV95_TIMCR</name>